<gene>
    <name evidence="1" type="ORF">LCGC14_1380770</name>
</gene>
<accession>A0A0F9K2T9</accession>
<organism evidence="1">
    <name type="scientific">marine sediment metagenome</name>
    <dbReference type="NCBI Taxonomy" id="412755"/>
    <lineage>
        <taxon>unclassified sequences</taxon>
        <taxon>metagenomes</taxon>
        <taxon>ecological metagenomes</taxon>
    </lineage>
</organism>
<evidence type="ECO:0000313" key="1">
    <source>
        <dbReference type="EMBL" id="KKM76374.1"/>
    </source>
</evidence>
<reference evidence="1" key="1">
    <citation type="journal article" date="2015" name="Nature">
        <title>Complex archaea that bridge the gap between prokaryotes and eukaryotes.</title>
        <authorList>
            <person name="Spang A."/>
            <person name="Saw J.H."/>
            <person name="Jorgensen S.L."/>
            <person name="Zaremba-Niedzwiedzka K."/>
            <person name="Martijn J."/>
            <person name="Lind A.E."/>
            <person name="van Eijk R."/>
            <person name="Schleper C."/>
            <person name="Guy L."/>
            <person name="Ettema T.J."/>
        </authorList>
    </citation>
    <scope>NUCLEOTIDE SEQUENCE</scope>
</reference>
<comment type="caution">
    <text evidence="1">The sequence shown here is derived from an EMBL/GenBank/DDBJ whole genome shotgun (WGS) entry which is preliminary data.</text>
</comment>
<dbReference type="EMBL" id="LAZR01008820">
    <property type="protein sequence ID" value="KKM76374.1"/>
    <property type="molecule type" value="Genomic_DNA"/>
</dbReference>
<name>A0A0F9K2T9_9ZZZZ</name>
<protein>
    <submittedName>
        <fullName evidence="1">Uncharacterized protein</fullName>
    </submittedName>
</protein>
<proteinExistence type="predicted"/>
<sequence length="77" mass="8647">MTNEERDNMLIEMHGNIKVIVGKVDEHHKTLYGNAKPGVVSDVTLLQERQDNCPARQVAGKDDRRLNIARIALILLA</sequence>
<dbReference type="AlphaFoldDB" id="A0A0F9K2T9"/>
<feature type="non-terminal residue" evidence="1">
    <location>
        <position position="77"/>
    </location>
</feature>